<evidence type="ECO:0000313" key="1">
    <source>
        <dbReference type="EMBL" id="JAH55628.1"/>
    </source>
</evidence>
<protein>
    <submittedName>
        <fullName evidence="1">Uncharacterized protein</fullName>
    </submittedName>
</protein>
<reference evidence="1" key="2">
    <citation type="journal article" date="2015" name="Fish Shellfish Immunol.">
        <title>Early steps in the European eel (Anguilla anguilla)-Vibrio vulnificus interaction in the gills: Role of the RtxA13 toxin.</title>
        <authorList>
            <person name="Callol A."/>
            <person name="Pajuelo D."/>
            <person name="Ebbesson L."/>
            <person name="Teles M."/>
            <person name="MacKenzie S."/>
            <person name="Amaro C."/>
        </authorList>
    </citation>
    <scope>NUCLEOTIDE SEQUENCE</scope>
</reference>
<reference evidence="1" key="1">
    <citation type="submission" date="2014-11" db="EMBL/GenBank/DDBJ databases">
        <authorList>
            <person name="Amaro Gonzalez C."/>
        </authorList>
    </citation>
    <scope>NUCLEOTIDE SEQUENCE</scope>
</reference>
<dbReference type="EMBL" id="GBXM01052949">
    <property type="protein sequence ID" value="JAH55628.1"/>
    <property type="molecule type" value="Transcribed_RNA"/>
</dbReference>
<name>A0A0E9TSA8_ANGAN</name>
<sequence length="31" mass="3670">MLLRPRENAISFSRKVPGGLKTIAYIIYWEF</sequence>
<dbReference type="AlphaFoldDB" id="A0A0E9TSA8"/>
<accession>A0A0E9TSA8</accession>
<proteinExistence type="predicted"/>
<organism evidence="1">
    <name type="scientific">Anguilla anguilla</name>
    <name type="common">European freshwater eel</name>
    <name type="synonym">Muraena anguilla</name>
    <dbReference type="NCBI Taxonomy" id="7936"/>
    <lineage>
        <taxon>Eukaryota</taxon>
        <taxon>Metazoa</taxon>
        <taxon>Chordata</taxon>
        <taxon>Craniata</taxon>
        <taxon>Vertebrata</taxon>
        <taxon>Euteleostomi</taxon>
        <taxon>Actinopterygii</taxon>
        <taxon>Neopterygii</taxon>
        <taxon>Teleostei</taxon>
        <taxon>Anguilliformes</taxon>
        <taxon>Anguillidae</taxon>
        <taxon>Anguilla</taxon>
    </lineage>
</organism>